<name>A0A857J347_9BURK</name>
<proteinExistence type="predicted"/>
<dbReference type="InterPro" id="IPR047324">
    <property type="entry name" value="LbH_gamma_CA-like"/>
</dbReference>
<dbReference type="InterPro" id="IPR001451">
    <property type="entry name" value="Hexapep"/>
</dbReference>
<dbReference type="RefSeq" id="WP_160550826.1">
    <property type="nucleotide sequence ID" value="NZ_CP047650.1"/>
</dbReference>
<dbReference type="KEGG" id="xyk:GT347_04525"/>
<dbReference type="PANTHER" id="PTHR13061">
    <property type="entry name" value="DYNACTIN SUBUNIT P25"/>
    <property type="match status" value="1"/>
</dbReference>
<dbReference type="PANTHER" id="PTHR13061:SF29">
    <property type="entry name" value="GAMMA CARBONIC ANHYDRASE-LIKE 1, MITOCHONDRIAL-RELATED"/>
    <property type="match status" value="1"/>
</dbReference>
<organism evidence="1 2">
    <name type="scientific">Xylophilus rhododendri</name>
    <dbReference type="NCBI Taxonomy" id="2697032"/>
    <lineage>
        <taxon>Bacteria</taxon>
        <taxon>Pseudomonadati</taxon>
        <taxon>Pseudomonadota</taxon>
        <taxon>Betaproteobacteria</taxon>
        <taxon>Burkholderiales</taxon>
        <taxon>Xylophilus</taxon>
    </lineage>
</organism>
<dbReference type="SUPFAM" id="SSF51161">
    <property type="entry name" value="Trimeric LpxA-like enzymes"/>
    <property type="match status" value="1"/>
</dbReference>
<dbReference type="Gene3D" id="2.160.10.10">
    <property type="entry name" value="Hexapeptide repeat proteins"/>
    <property type="match status" value="1"/>
</dbReference>
<accession>A0A857J347</accession>
<dbReference type="Proteomes" id="UP000464787">
    <property type="component" value="Chromosome"/>
</dbReference>
<dbReference type="InterPro" id="IPR011004">
    <property type="entry name" value="Trimer_LpxA-like_sf"/>
</dbReference>
<dbReference type="InterPro" id="IPR050484">
    <property type="entry name" value="Transf_Hexapept/Carb_Anhydrase"/>
</dbReference>
<gene>
    <name evidence="1" type="ORF">GT347_04525</name>
</gene>
<dbReference type="Pfam" id="PF00132">
    <property type="entry name" value="Hexapep"/>
    <property type="match status" value="1"/>
</dbReference>
<reference evidence="1 2" key="1">
    <citation type="submission" date="2020-01" db="EMBL/GenBank/DDBJ databases">
        <title>Genome sequencing of strain KACC 21265.</title>
        <authorList>
            <person name="Heo J."/>
            <person name="Kim S.-J."/>
            <person name="Kim J.-S."/>
            <person name="Hong S.-B."/>
            <person name="Kwon S.-W."/>
        </authorList>
    </citation>
    <scope>NUCLEOTIDE SEQUENCE [LARGE SCALE GENOMIC DNA]</scope>
    <source>
        <strain evidence="1 2">KACC 21265</strain>
    </source>
</reference>
<protein>
    <submittedName>
        <fullName evidence="1">Gamma carbonic anhydrase family protein</fullName>
    </submittedName>
</protein>
<dbReference type="EMBL" id="CP047650">
    <property type="protein sequence ID" value="QHI97308.1"/>
    <property type="molecule type" value="Genomic_DNA"/>
</dbReference>
<sequence>MPLYELDGVRPRIAPTAWVADNAQIIGDVVLEDGASVWFGAVLRGDNATLTVGRGSNVQDNSVLHTDAGLPLTIGENVTIGHLVTLHGCSIGAGSLIGIGSVVLNHARIGERCLVGAGSLVTEGKEFADGSMIVGSPARSVRELTPEQIAGISRSAPGYVRNAQRFAAGLRRID</sequence>
<evidence type="ECO:0000313" key="2">
    <source>
        <dbReference type="Proteomes" id="UP000464787"/>
    </source>
</evidence>
<dbReference type="AlphaFoldDB" id="A0A857J347"/>
<evidence type="ECO:0000313" key="1">
    <source>
        <dbReference type="EMBL" id="QHI97308.1"/>
    </source>
</evidence>
<keyword evidence="2" id="KW-1185">Reference proteome</keyword>
<dbReference type="CDD" id="cd04645">
    <property type="entry name" value="LbH_gamma_CA_like"/>
    <property type="match status" value="1"/>
</dbReference>